<accession>A0A1M4XU25</accession>
<keyword evidence="2" id="KW-1185">Reference proteome</keyword>
<dbReference type="Proteomes" id="UP000184196">
    <property type="component" value="Unassembled WGS sequence"/>
</dbReference>
<sequence>MLAGRVPLSGVSGFLFFETTMRKRGMDRVEVENLLKELCSTKAKVKFSGITDTGMATCLRAIRSVVNEKVIVLEDTSELFLQEELSHDLPIDIEEILSTLRTVNAGHPGSMISMNGQKINTRYQTSRLTLCDLEEKCRPPKKFSLITRQELLERLLRDMPVLKRTLSNAF</sequence>
<organism evidence="1 2">
    <name type="scientific">Desulfofundulus australicus DSM 11792</name>
    <dbReference type="NCBI Taxonomy" id="1121425"/>
    <lineage>
        <taxon>Bacteria</taxon>
        <taxon>Bacillati</taxon>
        <taxon>Bacillota</taxon>
        <taxon>Clostridia</taxon>
        <taxon>Eubacteriales</taxon>
        <taxon>Peptococcaceae</taxon>
        <taxon>Desulfofundulus</taxon>
    </lineage>
</organism>
<protein>
    <submittedName>
        <fullName evidence="1">Uncharacterized protein</fullName>
    </submittedName>
</protein>
<evidence type="ECO:0000313" key="1">
    <source>
        <dbReference type="EMBL" id="SHE96773.1"/>
    </source>
</evidence>
<dbReference type="AlphaFoldDB" id="A0A1M4XU25"/>
<evidence type="ECO:0000313" key="2">
    <source>
        <dbReference type="Proteomes" id="UP000184196"/>
    </source>
</evidence>
<gene>
    <name evidence="1" type="ORF">SAMN02745218_01165</name>
</gene>
<name>A0A1M4XU25_9FIRM</name>
<proteinExistence type="predicted"/>
<reference evidence="2" key="1">
    <citation type="submission" date="2016-11" db="EMBL/GenBank/DDBJ databases">
        <authorList>
            <person name="Varghese N."/>
            <person name="Submissions S."/>
        </authorList>
    </citation>
    <scope>NUCLEOTIDE SEQUENCE [LARGE SCALE GENOMIC DNA]</scope>
    <source>
        <strain evidence="2">DSM 11792</strain>
    </source>
</reference>
<dbReference type="EMBL" id="FQUW01000012">
    <property type="protein sequence ID" value="SHE96773.1"/>
    <property type="molecule type" value="Genomic_DNA"/>
</dbReference>